<organism evidence="3 4">
    <name type="scientific">Bradyrhizobium erythrophlei</name>
    <dbReference type="NCBI Taxonomy" id="1437360"/>
    <lineage>
        <taxon>Bacteria</taxon>
        <taxon>Pseudomonadati</taxon>
        <taxon>Pseudomonadota</taxon>
        <taxon>Alphaproteobacteria</taxon>
        <taxon>Hyphomicrobiales</taxon>
        <taxon>Nitrobacteraceae</taxon>
        <taxon>Bradyrhizobium</taxon>
    </lineage>
</organism>
<evidence type="ECO:0000259" key="2">
    <source>
        <dbReference type="SMART" id="SM00822"/>
    </source>
</evidence>
<dbReference type="InterPro" id="IPR036291">
    <property type="entry name" value="NAD(P)-bd_dom_sf"/>
</dbReference>
<dbReference type="OrthoDB" id="9793825at2"/>
<gene>
    <name evidence="3" type="ORF">SAMN05443248_6613</name>
</gene>
<dbReference type="GO" id="GO:0008202">
    <property type="term" value="P:steroid metabolic process"/>
    <property type="evidence" value="ECO:0007669"/>
    <property type="project" value="TreeGrafter"/>
</dbReference>
<dbReference type="InterPro" id="IPR057326">
    <property type="entry name" value="KR_dom"/>
</dbReference>
<dbReference type="InterPro" id="IPR020904">
    <property type="entry name" value="Sc_DH/Rdtase_CS"/>
</dbReference>
<dbReference type="PROSITE" id="PS00061">
    <property type="entry name" value="ADH_SHORT"/>
    <property type="match status" value="1"/>
</dbReference>
<dbReference type="PRINTS" id="PR00081">
    <property type="entry name" value="GDHRDH"/>
</dbReference>
<dbReference type="PRINTS" id="PR00080">
    <property type="entry name" value="SDRFAMILY"/>
</dbReference>
<dbReference type="Proteomes" id="UP000189796">
    <property type="component" value="Chromosome I"/>
</dbReference>
<dbReference type="PANTHER" id="PTHR43313:SF1">
    <property type="entry name" value="3BETA-HYDROXYSTEROID DEHYDROGENASE DHS-16"/>
    <property type="match status" value="1"/>
</dbReference>
<dbReference type="InterPro" id="IPR002347">
    <property type="entry name" value="SDR_fam"/>
</dbReference>
<evidence type="ECO:0000256" key="1">
    <source>
        <dbReference type="RuleBase" id="RU000363"/>
    </source>
</evidence>
<feature type="domain" description="Ketoreductase" evidence="2">
    <location>
        <begin position="2"/>
        <end position="190"/>
    </location>
</feature>
<dbReference type="Gene3D" id="3.40.50.720">
    <property type="entry name" value="NAD(P)-binding Rossmann-like Domain"/>
    <property type="match status" value="1"/>
</dbReference>
<dbReference type="EMBL" id="LT670817">
    <property type="protein sequence ID" value="SHH87501.1"/>
    <property type="molecule type" value="Genomic_DNA"/>
</dbReference>
<name>A0A1M5WJ71_9BRAD</name>
<protein>
    <recommendedName>
        <fullName evidence="2">Ketoreductase domain-containing protein</fullName>
    </recommendedName>
</protein>
<evidence type="ECO:0000313" key="4">
    <source>
        <dbReference type="Proteomes" id="UP000189796"/>
    </source>
</evidence>
<proteinExistence type="inferred from homology"/>
<accession>A0A1M5WJ71</accession>
<dbReference type="PANTHER" id="PTHR43313">
    <property type="entry name" value="SHORT-CHAIN DEHYDROGENASE/REDUCTASE FAMILY 9C"/>
    <property type="match status" value="1"/>
</dbReference>
<dbReference type="AlphaFoldDB" id="A0A1M5WJ71"/>
<dbReference type="SMART" id="SM00822">
    <property type="entry name" value="PKS_KR"/>
    <property type="match status" value="1"/>
</dbReference>
<dbReference type="Pfam" id="PF00106">
    <property type="entry name" value="adh_short"/>
    <property type="match status" value="1"/>
</dbReference>
<sequence length="283" mass="30118">MQSVVITGASTGIGWATAKLLVARGFRVFGSVRKQADADRLRSEFGANFTPLLFDVTDEAAVLAAAREVRAALGGETLTGLVNNAGIAVAGPVLELAADEFRRQMDVNVIGPIIATQAFGPLLGSDPSLRGPRGKIVMISSVAGKSGNPLMSAYAASKFAIEGLSESLRREMMLFGIDVVIVAPGAVKTPIWAKAEEIDVSGYSNSPFFPALERIRKFMLQLGEGGLPPEKIAEAIADILTSAHPKVRYQITPDPMRHLMTAVLPKRMVDRIIAKRLGLMPPA</sequence>
<dbReference type="CDD" id="cd05374">
    <property type="entry name" value="17beta-HSD-like_SDR_c"/>
    <property type="match status" value="1"/>
</dbReference>
<dbReference type="SUPFAM" id="SSF51735">
    <property type="entry name" value="NAD(P)-binding Rossmann-fold domains"/>
    <property type="match status" value="1"/>
</dbReference>
<reference evidence="3 4" key="1">
    <citation type="submission" date="2016-11" db="EMBL/GenBank/DDBJ databases">
        <authorList>
            <person name="Jaros S."/>
            <person name="Januszkiewicz K."/>
            <person name="Wedrychowicz H."/>
        </authorList>
    </citation>
    <scope>NUCLEOTIDE SEQUENCE [LARGE SCALE GENOMIC DNA]</scope>
    <source>
        <strain evidence="3 4">GAS138</strain>
    </source>
</reference>
<evidence type="ECO:0000313" key="3">
    <source>
        <dbReference type="EMBL" id="SHH87501.1"/>
    </source>
</evidence>
<dbReference type="GO" id="GO:0016491">
    <property type="term" value="F:oxidoreductase activity"/>
    <property type="evidence" value="ECO:0007669"/>
    <property type="project" value="TreeGrafter"/>
</dbReference>
<dbReference type="RefSeq" id="WP_079604972.1">
    <property type="nucleotide sequence ID" value="NZ_LT670817.1"/>
</dbReference>
<comment type="similarity">
    <text evidence="1">Belongs to the short-chain dehydrogenases/reductases (SDR) family.</text>
</comment>